<dbReference type="EMBL" id="DXGD01000122">
    <property type="protein sequence ID" value="HIW99160.1"/>
    <property type="molecule type" value="Genomic_DNA"/>
</dbReference>
<feature type="compositionally biased region" description="Low complexity" evidence="1">
    <location>
        <begin position="216"/>
        <end position="227"/>
    </location>
</feature>
<dbReference type="PANTHER" id="PTHR35525">
    <property type="entry name" value="BLL6575 PROTEIN"/>
    <property type="match status" value="1"/>
</dbReference>
<evidence type="ECO:0000256" key="1">
    <source>
        <dbReference type="SAM" id="MobiDB-lite"/>
    </source>
</evidence>
<dbReference type="InterPro" id="IPR010852">
    <property type="entry name" value="ABATE"/>
</dbReference>
<reference evidence="3" key="2">
    <citation type="submission" date="2021-04" db="EMBL/GenBank/DDBJ databases">
        <authorList>
            <person name="Gilroy R."/>
        </authorList>
    </citation>
    <scope>NUCLEOTIDE SEQUENCE</scope>
    <source>
        <strain evidence="3">ChiHejej3B27-3195</strain>
    </source>
</reference>
<feature type="region of interest" description="Disordered" evidence="1">
    <location>
        <begin position="119"/>
        <end position="140"/>
    </location>
</feature>
<reference evidence="3" key="1">
    <citation type="journal article" date="2021" name="PeerJ">
        <title>Extensive microbial diversity within the chicken gut microbiome revealed by metagenomics and culture.</title>
        <authorList>
            <person name="Gilroy R."/>
            <person name="Ravi A."/>
            <person name="Getino M."/>
            <person name="Pursley I."/>
            <person name="Horton D.L."/>
            <person name="Alikhan N.F."/>
            <person name="Baker D."/>
            <person name="Gharbi K."/>
            <person name="Hall N."/>
            <person name="Watson M."/>
            <person name="Adriaenssens E.M."/>
            <person name="Foster-Nyarko E."/>
            <person name="Jarju S."/>
            <person name="Secka A."/>
            <person name="Antonio M."/>
            <person name="Oren A."/>
            <person name="Chaudhuri R.R."/>
            <person name="La Ragione R."/>
            <person name="Hildebrand F."/>
            <person name="Pallen M.J."/>
        </authorList>
    </citation>
    <scope>NUCLEOTIDE SEQUENCE</scope>
    <source>
        <strain evidence="3">ChiHejej3B27-3195</strain>
    </source>
</reference>
<dbReference type="Gene3D" id="1.10.3300.10">
    <property type="entry name" value="Jann2411-like domain"/>
    <property type="match status" value="1"/>
</dbReference>
<dbReference type="SUPFAM" id="SSF160904">
    <property type="entry name" value="Jann2411-like"/>
    <property type="match status" value="1"/>
</dbReference>
<dbReference type="Proteomes" id="UP000824151">
    <property type="component" value="Unassembled WGS sequence"/>
</dbReference>
<feature type="compositionally biased region" description="Basic and acidic residues" evidence="1">
    <location>
        <begin position="266"/>
        <end position="276"/>
    </location>
</feature>
<protein>
    <submittedName>
        <fullName evidence="3">CGNR zinc finger domain-containing protein</fullName>
    </submittedName>
</protein>
<dbReference type="Pfam" id="PF11706">
    <property type="entry name" value="zf-CGNR"/>
    <property type="match status" value="1"/>
</dbReference>
<evidence type="ECO:0000259" key="2">
    <source>
        <dbReference type="Pfam" id="PF11706"/>
    </source>
</evidence>
<accession>A0A9D1USG2</accession>
<evidence type="ECO:0000313" key="4">
    <source>
        <dbReference type="Proteomes" id="UP000824151"/>
    </source>
</evidence>
<proteinExistence type="predicted"/>
<sequence>MFTTKTAQAVGMAADLLNTAQGMRSAQPSSEELSTVDSLATFISDHQELLRSVSAAGTAASGASKGRSVRKPTARDVTEVHELRERTGRFWSVVGEDDAEALSILNALLEGISTVVVPDGAPAADDDAPHHHREPVPPSDAPADVLRAHIAQGLQEIVVLGETERLRHCHDDQCDMAIVDLSRNRSKLFCDFGNCANRSHVRAYRARKAEERRTARAAASSADASAGESDDPQTAPRTRPSAAEKAAQLAEPTSESAVAAKAYRSQMRDELMEQRKKKDKKKKKKKKGKSSDSGEG</sequence>
<dbReference type="InterPro" id="IPR021005">
    <property type="entry name" value="Znf_CGNR"/>
</dbReference>
<feature type="domain" description="Zinc finger CGNR" evidence="2">
    <location>
        <begin position="165"/>
        <end position="208"/>
    </location>
</feature>
<name>A0A9D1USG2_9MICC</name>
<comment type="caution">
    <text evidence="3">The sequence shown here is derived from an EMBL/GenBank/DDBJ whole genome shotgun (WGS) entry which is preliminary data.</text>
</comment>
<gene>
    <name evidence="3" type="ORF">H9871_03355</name>
</gene>
<feature type="region of interest" description="Disordered" evidence="1">
    <location>
        <begin position="206"/>
        <end position="296"/>
    </location>
</feature>
<dbReference type="PANTHER" id="PTHR35525:SF3">
    <property type="entry name" value="BLL6575 PROTEIN"/>
    <property type="match status" value="1"/>
</dbReference>
<evidence type="ECO:0000313" key="3">
    <source>
        <dbReference type="EMBL" id="HIW99160.1"/>
    </source>
</evidence>
<dbReference type="InterPro" id="IPR023286">
    <property type="entry name" value="ABATE_dom_sf"/>
</dbReference>
<dbReference type="AlphaFoldDB" id="A0A9D1USG2"/>
<feature type="compositionally biased region" description="Basic residues" evidence="1">
    <location>
        <begin position="277"/>
        <end position="288"/>
    </location>
</feature>
<organism evidence="3 4">
    <name type="scientific">Candidatus Nesterenkonia stercoripullorum</name>
    <dbReference type="NCBI Taxonomy" id="2838701"/>
    <lineage>
        <taxon>Bacteria</taxon>
        <taxon>Bacillati</taxon>
        <taxon>Actinomycetota</taxon>
        <taxon>Actinomycetes</taxon>
        <taxon>Micrococcales</taxon>
        <taxon>Micrococcaceae</taxon>
        <taxon>Nesterenkonia</taxon>
    </lineage>
</organism>